<protein>
    <submittedName>
        <fullName evidence="1">Uncharacterized protein</fullName>
    </submittedName>
</protein>
<dbReference type="AlphaFoldDB" id="A0A9R1VXD4"/>
<comment type="caution">
    <text evidence="1">The sequence shown here is derived from an EMBL/GenBank/DDBJ whole genome shotgun (WGS) entry which is preliminary data.</text>
</comment>
<accession>A0A9R1VXD4</accession>
<reference evidence="1 2" key="1">
    <citation type="journal article" date="2017" name="Nat. Commun.">
        <title>Genome assembly with in vitro proximity ligation data and whole-genome triplication in lettuce.</title>
        <authorList>
            <person name="Reyes-Chin-Wo S."/>
            <person name="Wang Z."/>
            <person name="Yang X."/>
            <person name="Kozik A."/>
            <person name="Arikit S."/>
            <person name="Song C."/>
            <person name="Xia L."/>
            <person name="Froenicke L."/>
            <person name="Lavelle D.O."/>
            <person name="Truco M.J."/>
            <person name="Xia R."/>
            <person name="Zhu S."/>
            <person name="Xu C."/>
            <person name="Xu H."/>
            <person name="Xu X."/>
            <person name="Cox K."/>
            <person name="Korf I."/>
            <person name="Meyers B.C."/>
            <person name="Michelmore R.W."/>
        </authorList>
    </citation>
    <scope>NUCLEOTIDE SEQUENCE [LARGE SCALE GENOMIC DNA]</scope>
    <source>
        <strain evidence="2">cv. Salinas</strain>
        <tissue evidence="1">Seedlings</tissue>
    </source>
</reference>
<organism evidence="1 2">
    <name type="scientific">Lactuca sativa</name>
    <name type="common">Garden lettuce</name>
    <dbReference type="NCBI Taxonomy" id="4236"/>
    <lineage>
        <taxon>Eukaryota</taxon>
        <taxon>Viridiplantae</taxon>
        <taxon>Streptophyta</taxon>
        <taxon>Embryophyta</taxon>
        <taxon>Tracheophyta</taxon>
        <taxon>Spermatophyta</taxon>
        <taxon>Magnoliopsida</taxon>
        <taxon>eudicotyledons</taxon>
        <taxon>Gunneridae</taxon>
        <taxon>Pentapetalae</taxon>
        <taxon>asterids</taxon>
        <taxon>campanulids</taxon>
        <taxon>Asterales</taxon>
        <taxon>Asteraceae</taxon>
        <taxon>Cichorioideae</taxon>
        <taxon>Cichorieae</taxon>
        <taxon>Lactucinae</taxon>
        <taxon>Lactuca</taxon>
    </lineage>
</organism>
<proteinExistence type="predicted"/>
<keyword evidence="2" id="KW-1185">Reference proteome</keyword>
<evidence type="ECO:0000313" key="2">
    <source>
        <dbReference type="Proteomes" id="UP000235145"/>
    </source>
</evidence>
<dbReference type="Proteomes" id="UP000235145">
    <property type="component" value="Unassembled WGS sequence"/>
</dbReference>
<sequence>MKTFIEIKWMCSSCVTCENNDIVALWVGSRLATPNRYNTFNTDDQMQSILYELQIYYIQVTRRSHFWISACKCRRKTSWDV</sequence>
<name>A0A9R1VXD4_LACSA</name>
<gene>
    <name evidence="1" type="ORF">LSAT_V11C400220770</name>
</gene>
<evidence type="ECO:0000313" key="1">
    <source>
        <dbReference type="EMBL" id="KAJ0213284.1"/>
    </source>
</evidence>
<dbReference type="EMBL" id="NBSK02000004">
    <property type="protein sequence ID" value="KAJ0213284.1"/>
    <property type="molecule type" value="Genomic_DNA"/>
</dbReference>